<dbReference type="EMBL" id="HBUE01036490">
    <property type="protein sequence ID" value="CAG6458946.1"/>
    <property type="molecule type" value="Transcribed_RNA"/>
</dbReference>
<dbReference type="EMBL" id="HBUE01036489">
    <property type="protein sequence ID" value="CAG6458945.1"/>
    <property type="molecule type" value="Transcribed_RNA"/>
</dbReference>
<proteinExistence type="predicted"/>
<keyword evidence="1" id="KW-0732">Signal</keyword>
<protein>
    <submittedName>
        <fullName evidence="2">(northern house mosquito) hypothetical protein</fullName>
    </submittedName>
</protein>
<accession>A0A8D8AMN6</accession>
<feature type="signal peptide" evidence="1">
    <location>
        <begin position="1"/>
        <end position="21"/>
    </location>
</feature>
<organism evidence="2">
    <name type="scientific">Culex pipiens</name>
    <name type="common">House mosquito</name>
    <dbReference type="NCBI Taxonomy" id="7175"/>
    <lineage>
        <taxon>Eukaryota</taxon>
        <taxon>Metazoa</taxon>
        <taxon>Ecdysozoa</taxon>
        <taxon>Arthropoda</taxon>
        <taxon>Hexapoda</taxon>
        <taxon>Insecta</taxon>
        <taxon>Pterygota</taxon>
        <taxon>Neoptera</taxon>
        <taxon>Endopterygota</taxon>
        <taxon>Diptera</taxon>
        <taxon>Nematocera</taxon>
        <taxon>Culicoidea</taxon>
        <taxon>Culicidae</taxon>
        <taxon>Culicinae</taxon>
        <taxon>Culicini</taxon>
        <taxon>Culex</taxon>
        <taxon>Culex</taxon>
    </lineage>
</organism>
<sequence length="102" mass="11755">MLDGFLLLTFCAVGIRPPVVVHPVSQILVLQFPVYQPIKHRLLLRRECSMFSVLPYSPPVPVDLLCQWDGWKLTQHMQVNTVGLRAIQKILRQSLSNIFYLL</sequence>
<dbReference type="AlphaFoldDB" id="A0A8D8AMN6"/>
<evidence type="ECO:0000313" key="2">
    <source>
        <dbReference type="EMBL" id="CAG6458945.1"/>
    </source>
</evidence>
<name>A0A8D8AMN6_CULPI</name>
<evidence type="ECO:0000256" key="1">
    <source>
        <dbReference type="SAM" id="SignalP"/>
    </source>
</evidence>
<reference evidence="2" key="1">
    <citation type="submission" date="2021-05" db="EMBL/GenBank/DDBJ databases">
        <authorList>
            <person name="Alioto T."/>
            <person name="Alioto T."/>
            <person name="Gomez Garrido J."/>
        </authorList>
    </citation>
    <scope>NUCLEOTIDE SEQUENCE</scope>
</reference>
<feature type="chain" id="PRO_5036260370" evidence="1">
    <location>
        <begin position="22"/>
        <end position="102"/>
    </location>
</feature>